<keyword evidence="12" id="KW-1015">Disulfide bond</keyword>
<proteinExistence type="inferred from homology"/>
<evidence type="ECO:0000256" key="12">
    <source>
        <dbReference type="ARBA" id="ARBA00023157"/>
    </source>
</evidence>
<keyword evidence="10" id="KW-0560">Oxidoreductase</keyword>
<dbReference type="PANTHER" id="PTHR11709">
    <property type="entry name" value="MULTI-COPPER OXIDASE"/>
    <property type="match status" value="1"/>
</dbReference>
<evidence type="ECO:0000256" key="11">
    <source>
        <dbReference type="ARBA" id="ARBA00023008"/>
    </source>
</evidence>
<organism evidence="18 19">
    <name type="scientific">Dioscorea cayennensis subsp. rotundata</name>
    <name type="common">White Guinea yam</name>
    <name type="synonym">Dioscorea rotundata</name>
    <dbReference type="NCBI Taxonomy" id="55577"/>
    <lineage>
        <taxon>Eukaryota</taxon>
        <taxon>Viridiplantae</taxon>
        <taxon>Streptophyta</taxon>
        <taxon>Embryophyta</taxon>
        <taxon>Tracheophyta</taxon>
        <taxon>Spermatophyta</taxon>
        <taxon>Magnoliopsida</taxon>
        <taxon>Liliopsida</taxon>
        <taxon>Dioscoreales</taxon>
        <taxon>Dioscoreaceae</taxon>
        <taxon>Dioscorea</taxon>
    </lineage>
</organism>
<dbReference type="GO" id="GO:0005576">
    <property type="term" value="C:extracellular region"/>
    <property type="evidence" value="ECO:0007669"/>
    <property type="project" value="UniProtKB-SubCell"/>
</dbReference>
<evidence type="ECO:0000256" key="7">
    <source>
        <dbReference type="ARBA" id="ARBA00022525"/>
    </source>
</evidence>
<feature type="signal peptide" evidence="14">
    <location>
        <begin position="1"/>
        <end position="21"/>
    </location>
</feature>
<evidence type="ECO:0000313" key="19">
    <source>
        <dbReference type="RefSeq" id="XP_039146588.1"/>
    </source>
</evidence>
<comment type="subcellular location">
    <subcellularLocation>
        <location evidence="2">Secreted</location>
    </subcellularLocation>
</comment>
<dbReference type="Pfam" id="PF07732">
    <property type="entry name" value="Cu-oxidase_3"/>
    <property type="match status" value="1"/>
</dbReference>
<evidence type="ECO:0000256" key="10">
    <source>
        <dbReference type="ARBA" id="ARBA00023002"/>
    </source>
</evidence>
<sequence length="560" mass="62676">MALVAILPFFLLMSFSSSIEGKTHFHNWDIAYKLKSPDCFQKLAITINGGTPGPTIDAQQGDTVVVKVHNKLFTENIAIHWHGIRQIGTPWSDGTEGVTQCPILPGETFVYSFVVDHAGTFIYHAHYGMQRSAGLYGLIRVVLPPGEVEPFKYDSDQSLILNDWWHKSAYELSLGLSSLPFGWVGEPDSLLINGRGRFNCSSVQGGTCNATNPECAPYVISVVPGRTYRLRIASVTSLSAFTFQIEGHNMTVVEADGHYVRPIVVSSLYIYSGETYSVIVKADQDPSRNYWTAVNVVSRKPQTPTGFAIFNYYPNHPMKTPSTILPLGPLWNDSASRLKQDMALKAHPDYNNPPPGKSDRLILLLNTQNRINGYTRWSVNNVSFTLPHTPYLIALKERLHNVFDQKPAPDTYDYKTYNIHQPPPNPNATYSDSIYRLKFNSTVDVVLQNANTLNANNSETHPWHLHGHDFWVVGHGVGKFDPEKDPKGFNLVDPIEKNTVAVQPYSWTAFRFRADNPGVWAFHCHIESHFFMGMGVVFEEGVHRVGKLPSRIKGCGASRV</sequence>
<feature type="chain" id="PRO_5044218818" description="L-ascorbate oxidase" evidence="14">
    <location>
        <begin position="22"/>
        <end position="560"/>
    </location>
</feature>
<keyword evidence="8" id="KW-0479">Metal-binding</keyword>
<name>A0AB40D2Y9_DIOCR</name>
<dbReference type="SUPFAM" id="SSF49503">
    <property type="entry name" value="Cupredoxins"/>
    <property type="match status" value="3"/>
</dbReference>
<feature type="domain" description="Plastocyanin-like" evidence="15">
    <location>
        <begin position="158"/>
        <end position="314"/>
    </location>
</feature>
<keyword evidence="14" id="KW-0732">Signal</keyword>
<evidence type="ECO:0000256" key="9">
    <source>
        <dbReference type="ARBA" id="ARBA00022737"/>
    </source>
</evidence>
<evidence type="ECO:0000256" key="5">
    <source>
        <dbReference type="ARBA" id="ARBA00012301"/>
    </source>
</evidence>
<dbReference type="CDD" id="cd13893">
    <property type="entry name" value="CuRO_3_AAO"/>
    <property type="match status" value="1"/>
</dbReference>
<dbReference type="Pfam" id="PF07731">
    <property type="entry name" value="Cu-oxidase_2"/>
    <property type="match status" value="1"/>
</dbReference>
<evidence type="ECO:0000259" key="17">
    <source>
        <dbReference type="Pfam" id="PF07732"/>
    </source>
</evidence>
<dbReference type="Gene3D" id="2.60.40.420">
    <property type="entry name" value="Cupredoxins - blue copper proteins"/>
    <property type="match status" value="3"/>
</dbReference>
<dbReference type="AlphaFoldDB" id="A0AB40D2Y9"/>
<reference evidence="19" key="1">
    <citation type="submission" date="2025-08" db="UniProtKB">
        <authorList>
            <consortium name="RefSeq"/>
        </authorList>
    </citation>
    <scope>IDENTIFICATION</scope>
</reference>
<dbReference type="GO" id="GO:0005507">
    <property type="term" value="F:copper ion binding"/>
    <property type="evidence" value="ECO:0007669"/>
    <property type="project" value="InterPro"/>
</dbReference>
<dbReference type="Proteomes" id="UP001515500">
    <property type="component" value="Chromosome 19"/>
</dbReference>
<dbReference type="PROSITE" id="PS00079">
    <property type="entry name" value="MULTICOPPER_OXIDASE1"/>
    <property type="match status" value="1"/>
</dbReference>
<evidence type="ECO:0000256" key="13">
    <source>
        <dbReference type="ARBA" id="ARBA00048908"/>
    </source>
</evidence>
<keyword evidence="9" id="KW-0677">Repeat</keyword>
<feature type="domain" description="Plastocyanin-like" evidence="16">
    <location>
        <begin position="411"/>
        <end position="541"/>
    </location>
</feature>
<dbReference type="PANTHER" id="PTHR11709:SF218">
    <property type="entry name" value="L-ASCORBATE OXIDASE"/>
    <property type="match status" value="1"/>
</dbReference>
<gene>
    <name evidence="19" type="primary">LOC120283877</name>
</gene>
<keyword evidence="11" id="KW-0186">Copper</keyword>
<dbReference type="InterPro" id="IPR033138">
    <property type="entry name" value="Cu_oxidase_CS"/>
</dbReference>
<evidence type="ECO:0000259" key="16">
    <source>
        <dbReference type="Pfam" id="PF07731"/>
    </source>
</evidence>
<dbReference type="InterPro" id="IPR002355">
    <property type="entry name" value="Cu_oxidase_Cu_BS"/>
</dbReference>
<protein>
    <recommendedName>
        <fullName evidence="6">L-ascorbate oxidase</fullName>
        <ecNumber evidence="5">1.10.3.3</ecNumber>
    </recommendedName>
</protein>
<dbReference type="InterPro" id="IPR017760">
    <property type="entry name" value="L-ascorbate_oxidase_pln"/>
</dbReference>
<dbReference type="InterPro" id="IPR034267">
    <property type="entry name" value="CuRO_3_AAO"/>
</dbReference>
<comment type="similarity">
    <text evidence="3">Belongs to the multicopper oxidase family.</text>
</comment>
<comment type="subunit">
    <text evidence="4">Dimer.</text>
</comment>
<comment type="cofactor">
    <cofactor evidence="1">
        <name>Cu cation</name>
        <dbReference type="ChEBI" id="CHEBI:23378"/>
    </cofactor>
</comment>
<comment type="catalytic activity">
    <reaction evidence="13">
        <text>4 L-ascorbate + O2 = 4 monodehydro-L-ascorbate radical + 2 H2O</text>
        <dbReference type="Rhea" id="RHEA:30243"/>
        <dbReference type="ChEBI" id="CHEBI:15377"/>
        <dbReference type="ChEBI" id="CHEBI:15379"/>
        <dbReference type="ChEBI" id="CHEBI:38290"/>
        <dbReference type="ChEBI" id="CHEBI:59513"/>
        <dbReference type="EC" id="1.10.3.3"/>
    </reaction>
</comment>
<dbReference type="InterPro" id="IPR011707">
    <property type="entry name" value="Cu-oxidase-like_N"/>
</dbReference>
<dbReference type="EC" id="1.10.3.3" evidence="5"/>
<evidence type="ECO:0000256" key="4">
    <source>
        <dbReference type="ARBA" id="ARBA00011473"/>
    </source>
</evidence>
<dbReference type="Pfam" id="PF00394">
    <property type="entry name" value="Cu-oxidase"/>
    <property type="match status" value="1"/>
</dbReference>
<evidence type="ECO:0000256" key="3">
    <source>
        <dbReference type="ARBA" id="ARBA00010609"/>
    </source>
</evidence>
<dbReference type="RefSeq" id="XP_039146588.1">
    <property type="nucleotide sequence ID" value="XM_039290654.1"/>
</dbReference>
<evidence type="ECO:0000259" key="15">
    <source>
        <dbReference type="Pfam" id="PF00394"/>
    </source>
</evidence>
<evidence type="ECO:0000256" key="1">
    <source>
        <dbReference type="ARBA" id="ARBA00001935"/>
    </source>
</evidence>
<accession>A0AB40D2Y9</accession>
<dbReference type="PROSITE" id="PS00080">
    <property type="entry name" value="MULTICOPPER_OXIDASE2"/>
    <property type="match status" value="1"/>
</dbReference>
<dbReference type="FunFam" id="2.60.40.420:FF:000045">
    <property type="entry name" value="Laccase 2"/>
    <property type="match status" value="1"/>
</dbReference>
<evidence type="ECO:0000256" key="6">
    <source>
        <dbReference type="ARBA" id="ARBA00022095"/>
    </source>
</evidence>
<dbReference type="GO" id="GO:0008447">
    <property type="term" value="F:L-ascorbate oxidase activity"/>
    <property type="evidence" value="ECO:0007669"/>
    <property type="project" value="UniProtKB-EC"/>
</dbReference>
<keyword evidence="18" id="KW-1185">Reference proteome</keyword>
<dbReference type="GeneID" id="120283877"/>
<evidence type="ECO:0000256" key="14">
    <source>
        <dbReference type="SAM" id="SignalP"/>
    </source>
</evidence>
<evidence type="ECO:0000313" key="18">
    <source>
        <dbReference type="Proteomes" id="UP001515500"/>
    </source>
</evidence>
<keyword evidence="7" id="KW-0964">Secreted</keyword>
<evidence type="ECO:0000256" key="2">
    <source>
        <dbReference type="ARBA" id="ARBA00004613"/>
    </source>
</evidence>
<evidence type="ECO:0000256" key="8">
    <source>
        <dbReference type="ARBA" id="ARBA00022723"/>
    </source>
</evidence>
<dbReference type="InterPro" id="IPR008972">
    <property type="entry name" value="Cupredoxin"/>
</dbReference>
<feature type="domain" description="Plastocyanin-like" evidence="17">
    <location>
        <begin position="32"/>
        <end position="141"/>
    </location>
</feature>
<dbReference type="InterPro" id="IPR045087">
    <property type="entry name" value="Cu-oxidase_fam"/>
</dbReference>
<dbReference type="InterPro" id="IPR011706">
    <property type="entry name" value="Cu-oxidase_C"/>
</dbReference>
<dbReference type="InterPro" id="IPR001117">
    <property type="entry name" value="Cu-oxidase_2nd"/>
</dbReference>
<dbReference type="NCBIfam" id="TIGR03388">
    <property type="entry name" value="ascorbase"/>
    <property type="match status" value="1"/>
</dbReference>